<dbReference type="AlphaFoldDB" id="Q0VRE1"/>
<dbReference type="STRING" id="393595.ABO_0809"/>
<dbReference type="InterPro" id="IPR012338">
    <property type="entry name" value="Beta-lactam/transpept-like"/>
</dbReference>
<accession>Q0VRE1</accession>
<dbReference type="Gene3D" id="3.40.710.10">
    <property type="entry name" value="DD-peptidase/beta-lactamase superfamily"/>
    <property type="match status" value="1"/>
</dbReference>
<dbReference type="PANTHER" id="PTHR43283">
    <property type="entry name" value="BETA-LACTAMASE-RELATED"/>
    <property type="match status" value="1"/>
</dbReference>
<dbReference type="eggNOG" id="COG1680">
    <property type="taxonomic scope" value="Bacteria"/>
</dbReference>
<organism evidence="2 3">
    <name type="scientific">Alcanivorax borkumensis (strain ATCC 700651 / DSM 11573 / NCIMB 13689 / SK2)</name>
    <dbReference type="NCBI Taxonomy" id="393595"/>
    <lineage>
        <taxon>Bacteria</taxon>
        <taxon>Pseudomonadati</taxon>
        <taxon>Pseudomonadota</taxon>
        <taxon>Gammaproteobacteria</taxon>
        <taxon>Oceanospirillales</taxon>
        <taxon>Alcanivoracaceae</taxon>
        <taxon>Alcanivorax</taxon>
    </lineage>
</organism>
<dbReference type="HOGENOM" id="CLU_035614_3_0_6"/>
<dbReference type="PANTHER" id="PTHR43283:SF3">
    <property type="entry name" value="BETA-LACTAMASE FAMILY PROTEIN (AFU_ORTHOLOGUE AFUA_5G07500)"/>
    <property type="match status" value="1"/>
</dbReference>
<keyword evidence="3" id="KW-1185">Reference proteome</keyword>
<dbReference type="InterPro" id="IPR050789">
    <property type="entry name" value="Diverse_Enzym_Activities"/>
</dbReference>
<dbReference type="EMBL" id="AM286690">
    <property type="protein sequence ID" value="CAL16257.1"/>
    <property type="molecule type" value="Genomic_DNA"/>
</dbReference>
<evidence type="ECO:0000313" key="2">
    <source>
        <dbReference type="EMBL" id="CAL16257.1"/>
    </source>
</evidence>
<dbReference type="InterPro" id="IPR001466">
    <property type="entry name" value="Beta-lactam-related"/>
</dbReference>
<dbReference type="Proteomes" id="UP000008871">
    <property type="component" value="Chromosome"/>
</dbReference>
<protein>
    <recommendedName>
        <fullName evidence="1">Beta-lactamase-related domain-containing protein</fullName>
    </recommendedName>
</protein>
<sequence length="419" mass="46389">MYDPFSETIMALRPRVRRLISKHGNPIPRSLDELTLHGDEAPLSKTGMGSEQVEAIWRATRKLYRSGMSPAISLCLRRHGELMLNRSIGYADPQAQRIMTPDTPVCLFSASKVVSAMLLHHLVEQGQISLDDKVTRYLPAYGQNGKGRTTLRHLLTHQAGIPRPQEPLETDILYRPQEIIDILCAAKPSGLNTQAYHAITAGFILGAVVEAVTGESLNATLDRVIRQPMGMKYFTFGKTGEERAVDVSTGVPLKLVDLFLNYAVGGSIDEVVEVTNDDRFQEVIVPAGNLYATAEEASRFFQMLLNNGRYGDQQIFQPETVARALEPAYHRPRFDRTLMLPLNFSSGFMLGNRGMSMFGPGAPEAFGHLGFISIYCWADPQRDLSGALLTTGKGIIGPHLPALLGLQHTINRHTRLRRA</sequence>
<dbReference type="Pfam" id="PF00144">
    <property type="entry name" value="Beta-lactamase"/>
    <property type="match status" value="1"/>
</dbReference>
<name>Q0VRE1_ALCBS</name>
<evidence type="ECO:0000259" key="1">
    <source>
        <dbReference type="Pfam" id="PF00144"/>
    </source>
</evidence>
<gene>
    <name evidence="2" type="ordered locus">ABO_0809</name>
</gene>
<dbReference type="SUPFAM" id="SSF56601">
    <property type="entry name" value="beta-lactamase/transpeptidase-like"/>
    <property type="match status" value="1"/>
</dbReference>
<dbReference type="KEGG" id="abo:ABO_0809"/>
<feature type="domain" description="Beta-lactamase-related" evidence="1">
    <location>
        <begin position="62"/>
        <end position="394"/>
    </location>
</feature>
<evidence type="ECO:0000313" key="3">
    <source>
        <dbReference type="Proteomes" id="UP000008871"/>
    </source>
</evidence>
<proteinExistence type="predicted"/>
<reference evidence="2 3" key="1">
    <citation type="journal article" date="2006" name="Nat. Biotechnol.">
        <title>Genome sequence of the ubiquitous hydrocarbon-degrading marine bacterium Alcanivorax borkumensis.</title>
        <authorList>
            <person name="Schneiker S."/>
            <person name="Martins dos Santos V.A.P."/>
            <person name="Bartels D."/>
            <person name="Bekel T."/>
            <person name="Brecht M."/>
            <person name="Buhrmester J."/>
            <person name="Chernikova T.N."/>
            <person name="Denaro R."/>
            <person name="Ferrer M."/>
            <person name="Gertler C."/>
            <person name="Goesmann A."/>
            <person name="Golyshina O.V."/>
            <person name="Kaminski F."/>
            <person name="Khachane A.N."/>
            <person name="Lang S."/>
            <person name="Linke B."/>
            <person name="McHardy A.C."/>
            <person name="Meyer F."/>
            <person name="Nechitaylo T."/>
            <person name="Puehler A."/>
            <person name="Regenhardt D."/>
            <person name="Rupp O."/>
            <person name="Sabirova J.S."/>
            <person name="Selbitschka W."/>
            <person name="Yakimov M.M."/>
            <person name="Timmis K.N."/>
            <person name="Vorhoelter F.-J."/>
            <person name="Weidner S."/>
            <person name="Kaiser O."/>
            <person name="Golyshin P.N."/>
        </authorList>
    </citation>
    <scope>NUCLEOTIDE SEQUENCE [LARGE SCALE GENOMIC DNA]</scope>
    <source>
        <strain evidence="3">ATCC 700651 / DSM 11573 / NCIMB 13689 / SK2</strain>
    </source>
</reference>